<organism evidence="6 7">
    <name type="scientific">Anas platyrhynchos platyrhynchos</name>
    <name type="common">Northern mallard</name>
    <dbReference type="NCBI Taxonomy" id="8840"/>
    <lineage>
        <taxon>Eukaryota</taxon>
        <taxon>Metazoa</taxon>
        <taxon>Chordata</taxon>
        <taxon>Craniata</taxon>
        <taxon>Vertebrata</taxon>
        <taxon>Euteleostomi</taxon>
        <taxon>Archelosauria</taxon>
        <taxon>Archosauria</taxon>
        <taxon>Dinosauria</taxon>
        <taxon>Saurischia</taxon>
        <taxon>Theropoda</taxon>
        <taxon>Coelurosauria</taxon>
        <taxon>Aves</taxon>
        <taxon>Neognathae</taxon>
        <taxon>Galloanserae</taxon>
        <taxon>Anseriformes</taxon>
        <taxon>Anatidae</taxon>
        <taxon>Anatinae</taxon>
        <taxon>Anas</taxon>
    </lineage>
</organism>
<evidence type="ECO:0000256" key="4">
    <source>
        <dbReference type="SAM" id="MobiDB-lite"/>
    </source>
</evidence>
<dbReference type="SUPFAM" id="SSF57667">
    <property type="entry name" value="beta-beta-alpha zinc fingers"/>
    <property type="match status" value="1"/>
</dbReference>
<feature type="compositionally biased region" description="Basic and acidic residues" evidence="4">
    <location>
        <begin position="520"/>
        <end position="537"/>
    </location>
</feature>
<dbReference type="GO" id="GO:0005689">
    <property type="term" value="C:U12-type spliceosomal complex"/>
    <property type="evidence" value="ECO:0007669"/>
    <property type="project" value="TreeGrafter"/>
</dbReference>
<evidence type="ECO:0000256" key="2">
    <source>
        <dbReference type="ARBA" id="ARBA00022771"/>
    </source>
</evidence>
<proteinExistence type="predicted"/>
<evidence type="ECO:0000259" key="5">
    <source>
        <dbReference type="PROSITE" id="PS51800"/>
    </source>
</evidence>
<feature type="region of interest" description="Disordered" evidence="4">
    <location>
        <begin position="462"/>
        <end position="544"/>
    </location>
</feature>
<dbReference type="PANTHER" id="PTHR21402:SF10">
    <property type="entry name" value="U11_U12 SMALL NUCLEAR RIBONUCLEOPROTEIN 48 KDA PROTEIN"/>
    <property type="match status" value="1"/>
</dbReference>
<dbReference type="HOGENOM" id="CLU_072333_0_0_1"/>
<dbReference type="InterPro" id="IPR051591">
    <property type="entry name" value="UPF0224_FAM112_RNA_Proc"/>
</dbReference>
<keyword evidence="7" id="KW-1185">Reference proteome</keyword>
<dbReference type="PROSITE" id="PS51800">
    <property type="entry name" value="ZF_CHHC_U11_48K"/>
    <property type="match status" value="1"/>
</dbReference>
<feature type="compositionally biased region" description="Polar residues" evidence="4">
    <location>
        <begin position="485"/>
        <end position="494"/>
    </location>
</feature>
<keyword evidence="1" id="KW-0479">Metal-binding</keyword>
<feature type="domain" description="CHHC U11-48K-type" evidence="5">
    <location>
        <begin position="254"/>
        <end position="281"/>
    </location>
</feature>
<feature type="compositionally biased region" description="Basic residues" evidence="4">
    <location>
        <begin position="501"/>
        <end position="519"/>
    </location>
</feature>
<feature type="compositionally biased region" description="Basic and acidic residues" evidence="4">
    <location>
        <begin position="462"/>
        <end position="484"/>
    </location>
</feature>
<dbReference type="InterPro" id="IPR022776">
    <property type="entry name" value="TRM13/UPF0224_CHHC_Znf_dom"/>
</dbReference>
<evidence type="ECO:0000313" key="7">
    <source>
        <dbReference type="Proteomes" id="UP000016666"/>
    </source>
</evidence>
<keyword evidence="3" id="KW-0862">Zinc</keyword>
<evidence type="ECO:0000313" key="6">
    <source>
        <dbReference type="Ensembl" id="ENSAPLP00000016173.2"/>
    </source>
</evidence>
<reference evidence="6 7" key="1">
    <citation type="submission" date="2017-10" db="EMBL/GenBank/DDBJ databases">
        <title>A new Pekin duck reference genome.</title>
        <authorList>
            <person name="Hou Z.-C."/>
            <person name="Zhou Z.-K."/>
            <person name="Zhu F."/>
            <person name="Hou S.-S."/>
        </authorList>
    </citation>
    <scope>NUCLEOTIDE SEQUENCE [LARGE SCALE GENOMIC DNA]</scope>
</reference>
<dbReference type="STRING" id="8840.ENSAPLP00000016173"/>
<dbReference type="PANTHER" id="PTHR21402">
    <property type="entry name" value="GAMETOCYTE SPECIFIC FACTOR 1-RELATED"/>
    <property type="match status" value="1"/>
</dbReference>
<dbReference type="Ensembl" id="ENSAPLT00000016986.2">
    <property type="protein sequence ID" value="ENSAPLP00000016173.2"/>
    <property type="gene ID" value="ENSAPLG00000016279.2"/>
</dbReference>
<dbReference type="GeneTree" id="ENSGT00390000004886"/>
<gene>
    <name evidence="6" type="primary">SNRNP48</name>
</gene>
<keyword evidence="2" id="KW-0863">Zinc-finger</keyword>
<reference evidence="6" key="2">
    <citation type="submission" date="2025-08" db="UniProtKB">
        <authorList>
            <consortium name="Ensembl"/>
        </authorList>
    </citation>
    <scope>IDENTIFICATION</scope>
</reference>
<dbReference type="GO" id="GO:0005829">
    <property type="term" value="C:cytosol"/>
    <property type="evidence" value="ECO:0007669"/>
    <property type="project" value="TreeGrafter"/>
</dbReference>
<dbReference type="AlphaFoldDB" id="U3J9J5"/>
<accession>U3J9J5</accession>
<name>U3J9J5_ANAPP</name>
<reference evidence="6" key="3">
    <citation type="submission" date="2025-09" db="UniProtKB">
        <authorList>
            <consortium name="Ensembl"/>
        </authorList>
    </citation>
    <scope>IDENTIFICATION</scope>
</reference>
<sequence>MGSSKYSLSCEVKDPQANIARASKSPRGLKSQLSLKFTVQERNGCNLLRKADVQESFWQLHLSCFLHPAPPCYTDSSFESYALFPQKTKIGKQKLSITLNVVLRIAVLSLFYVPVLLSPQHLREGCFNLGQTADRIPGGMCQLCGSPPRCPLGCACVGMVPRRNAHPLPPCAVQHHPLVRGRLRRSRGGAAPPSLPALSSRAEAASQNGAAPSRDAPGVKMAAEASPSLPVPSLWRSGAMAAGSAVWLGDQVERVLCPYDSHHRVPRASLERHAASCRLRKMGYSDQEQAEMYDSSFFYENLKVPSVAMDKDLQFRIVQQAKAQSVKEGIGYSEGSYSSLPVEVPQNHKRYTCDLTQADRLALYDYVVEETKKQMSKSQITENDSDLFVDLAAKITQDDSQKGPKSHLEILAEMRDYKRRRQSYRAKNVHITKKSYTEVIRDVIGVHMEEFSSQWQEENRLDNAEMCEGGKTKSSGRREDRRSASVDSRQSGGSSKDAERTRHRRETSRSPSKRKRSRERGKDRESRRKREREEDKYHSHKRRK</sequence>
<feature type="region of interest" description="Disordered" evidence="4">
    <location>
        <begin position="184"/>
        <end position="223"/>
    </location>
</feature>
<evidence type="ECO:0000256" key="1">
    <source>
        <dbReference type="ARBA" id="ARBA00022723"/>
    </source>
</evidence>
<dbReference type="GO" id="GO:0008270">
    <property type="term" value="F:zinc ion binding"/>
    <property type="evidence" value="ECO:0007669"/>
    <property type="project" value="UniProtKB-KW"/>
</dbReference>
<dbReference type="InterPro" id="IPR036236">
    <property type="entry name" value="Znf_C2H2_sf"/>
</dbReference>
<evidence type="ECO:0000256" key="3">
    <source>
        <dbReference type="ARBA" id="ARBA00022833"/>
    </source>
</evidence>
<dbReference type="Proteomes" id="UP000016666">
    <property type="component" value="Chromosome 2"/>
</dbReference>
<dbReference type="Pfam" id="PF05253">
    <property type="entry name" value="zf-U11-48K"/>
    <property type="match status" value="1"/>
</dbReference>
<dbReference type="GO" id="GO:0005654">
    <property type="term" value="C:nucleoplasm"/>
    <property type="evidence" value="ECO:0007669"/>
    <property type="project" value="TreeGrafter"/>
</dbReference>
<protein>
    <submittedName>
        <fullName evidence="6">Small nuclear ribonucleoprotein U11/U12 subunit 48</fullName>
    </submittedName>
</protein>